<dbReference type="SUPFAM" id="SSF56801">
    <property type="entry name" value="Acetyl-CoA synthetase-like"/>
    <property type="match status" value="1"/>
</dbReference>
<gene>
    <name evidence="1" type="ORF">JOD01_001700</name>
</gene>
<dbReference type="InterPro" id="IPR053158">
    <property type="entry name" value="CapK_Type1_Caps_Biosynth"/>
</dbReference>
<accession>A0A938Y092</accession>
<name>A0A938Y092_9BACL</name>
<dbReference type="RefSeq" id="WP_204517792.1">
    <property type="nucleotide sequence ID" value="NZ_BAABIN010000007.1"/>
</dbReference>
<dbReference type="AlphaFoldDB" id="A0A938Y092"/>
<dbReference type="EC" id="6.2.1.30" evidence="1"/>
<reference evidence="1" key="1">
    <citation type="submission" date="2021-01" db="EMBL/GenBank/DDBJ databases">
        <title>Genomic Encyclopedia of Type Strains, Phase IV (KMG-IV): sequencing the most valuable type-strain genomes for metagenomic binning, comparative biology and taxonomic classification.</title>
        <authorList>
            <person name="Goeker M."/>
        </authorList>
    </citation>
    <scope>NUCLEOTIDE SEQUENCE</scope>
    <source>
        <strain evidence="1">DSM 25523</strain>
    </source>
</reference>
<comment type="caution">
    <text evidence="1">The sequence shown here is derived from an EMBL/GenBank/DDBJ whole genome shotgun (WGS) entry which is preliminary data.</text>
</comment>
<proteinExistence type="predicted"/>
<dbReference type="Gene3D" id="3.40.50.12780">
    <property type="entry name" value="N-terminal domain of ligase-like"/>
    <property type="match status" value="1"/>
</dbReference>
<evidence type="ECO:0000313" key="2">
    <source>
        <dbReference type="Proteomes" id="UP000717624"/>
    </source>
</evidence>
<evidence type="ECO:0000313" key="1">
    <source>
        <dbReference type="EMBL" id="MBM7590099.1"/>
    </source>
</evidence>
<protein>
    <submittedName>
        <fullName evidence="1">Phenylacetate-CoA ligase</fullName>
        <ecNumber evidence="1">6.2.1.30</ecNumber>
    </submittedName>
</protein>
<sequence length="468" mass="53589">MALTRYFIQHLHWPLMEKIKQNKTRWYIRDMKEMESLSTAQIAETQASRLADLLRHAVATVPAYQPWLAQQEAIGQDPIAFLQQFPILSKADFRQHHQRYLSTALSPATKLIPNRTGGSTGEPIRFYLDRYTVEHYEAARWYGLSWHEIEPGDPSIMVWGSPIELNQRQKRRYLWKERFLKNRLLLPAYELQRAKLDDYLRLLHSFKPAYLYGYASALHLLAELLLQSGRKPGIPLKAVVSTAETLLPHQRERIAEAFQAPVVNEYGARDGGILAYQCPAGGMHIFSQNCLLETVDPVSKQPVGPGQPGLLLVTDLHNYSMPRLRYQLGDIVKLSRDVCSCGRNLPLLEAIEGREDDMFVSTSGQFVHGHYFNHLMRNLDSFLSFQLIQHEPRRLSVKLVKHPEKYKQTEERQFIDGIRQSLGNDVEIALEYVAEIPPSASGKQRYAIRQFPIELSGNGASTPFPPAH</sequence>
<dbReference type="PANTHER" id="PTHR36932:SF1">
    <property type="entry name" value="CAPSULAR POLYSACCHARIDE BIOSYNTHESIS PROTEIN"/>
    <property type="match status" value="1"/>
</dbReference>
<organism evidence="1 2">
    <name type="scientific">Brevibacillus fulvus</name>
    <dbReference type="NCBI Taxonomy" id="1125967"/>
    <lineage>
        <taxon>Bacteria</taxon>
        <taxon>Bacillati</taxon>
        <taxon>Bacillota</taxon>
        <taxon>Bacilli</taxon>
        <taxon>Bacillales</taxon>
        <taxon>Paenibacillaceae</taxon>
        <taxon>Brevibacillus</taxon>
    </lineage>
</organism>
<dbReference type="PANTHER" id="PTHR36932">
    <property type="entry name" value="CAPSULAR POLYSACCHARIDE BIOSYNTHESIS PROTEIN"/>
    <property type="match status" value="1"/>
</dbReference>
<dbReference type="GO" id="GO:0047475">
    <property type="term" value="F:phenylacetate-CoA ligase activity"/>
    <property type="evidence" value="ECO:0007669"/>
    <property type="project" value="UniProtKB-EC"/>
</dbReference>
<keyword evidence="1" id="KW-0436">Ligase</keyword>
<dbReference type="Proteomes" id="UP000717624">
    <property type="component" value="Unassembled WGS sequence"/>
</dbReference>
<dbReference type="InterPro" id="IPR042099">
    <property type="entry name" value="ANL_N_sf"/>
</dbReference>
<keyword evidence="2" id="KW-1185">Reference proteome</keyword>
<dbReference type="EMBL" id="JAFBEB010000004">
    <property type="protein sequence ID" value="MBM7590099.1"/>
    <property type="molecule type" value="Genomic_DNA"/>
</dbReference>